<keyword evidence="9" id="KW-0812">Transmembrane</keyword>
<sequence length="549" mass="58920">MADEQTSYPLRPPVPLRPRPEPAGVPAEQVMPAVPISSSDDVARPAVGATAEAGAGRLVGGRYRLLERLGAGGMGTVWRARDEVVDRDVAVKEPRVPETFTPAERRTVCLRMEREARAAARIDHPSVVAIYDVVSEDGRPWIVMELVRGRSLAEALEEGTLAPQEAARIGLAVLGALTAAHEAGVLHRDVKPGNVLLGRHDRVILTDFGIAQVEGEQKLTETGGFIGSPEYIAPERVLGRRPGPESDLWSLGVMLYQAVEGVSPFRRQTTPSTLQAILLAELPPPQQAGELTALLSGLLRKEPESRLTAPGARPMLQALTVAIPAPATPRLSTLAAPAPTAAPDSWAAAPMGRWLRSRRGLAAGAVAAVTVLVLTAVMVMSGDGVPEGWKRYDEYRMNLGVAAPADWTIQTHDDLDNQSGAYRGTSYSSPKGDVWIWVARQEKATETPRGTADRWKAEHERETPPQGGAPRTAKVESATHQGRDAAILTETYSGNGEGAPRRLLLTLIVVTSRQERLTLAVDVPDGKTAAQTAKGLFDKARATFEIRNL</sequence>
<feature type="region of interest" description="Disordered" evidence="8">
    <location>
        <begin position="445"/>
        <end position="480"/>
    </location>
</feature>
<dbReference type="EMBL" id="JBIRUI010000001">
    <property type="protein sequence ID" value="MFI1712669.1"/>
    <property type="molecule type" value="Genomic_DNA"/>
</dbReference>
<evidence type="ECO:0000256" key="7">
    <source>
        <dbReference type="PROSITE-ProRule" id="PRU10141"/>
    </source>
</evidence>
<evidence type="ECO:0000256" key="9">
    <source>
        <dbReference type="SAM" id="Phobius"/>
    </source>
</evidence>
<evidence type="ECO:0000256" key="2">
    <source>
        <dbReference type="ARBA" id="ARBA00022527"/>
    </source>
</evidence>
<feature type="domain" description="Protein kinase" evidence="10">
    <location>
        <begin position="63"/>
        <end position="316"/>
    </location>
</feature>
<keyword evidence="5 11" id="KW-0418">Kinase</keyword>
<feature type="binding site" evidence="7">
    <location>
        <position position="92"/>
    </location>
    <ligand>
        <name>ATP</name>
        <dbReference type="ChEBI" id="CHEBI:30616"/>
    </ligand>
</feature>
<feature type="region of interest" description="Disordered" evidence="8">
    <location>
        <begin position="1"/>
        <end position="25"/>
    </location>
</feature>
<accession>A0ABW7U2P4</accession>
<dbReference type="SMART" id="SM00220">
    <property type="entry name" value="S_TKc"/>
    <property type="match status" value="1"/>
</dbReference>
<evidence type="ECO:0000313" key="11">
    <source>
        <dbReference type="EMBL" id="MFI1712669.1"/>
    </source>
</evidence>
<dbReference type="InterPro" id="IPR008271">
    <property type="entry name" value="Ser/Thr_kinase_AS"/>
</dbReference>
<dbReference type="PROSITE" id="PS50011">
    <property type="entry name" value="PROTEIN_KINASE_DOM"/>
    <property type="match status" value="1"/>
</dbReference>
<comment type="caution">
    <text evidence="11">The sequence shown here is derived from an EMBL/GenBank/DDBJ whole genome shotgun (WGS) entry which is preliminary data.</text>
</comment>
<keyword evidence="3 11" id="KW-0808">Transferase</keyword>
<evidence type="ECO:0000256" key="8">
    <source>
        <dbReference type="SAM" id="MobiDB-lite"/>
    </source>
</evidence>
<evidence type="ECO:0000256" key="6">
    <source>
        <dbReference type="ARBA" id="ARBA00022840"/>
    </source>
</evidence>
<keyword evidence="2" id="KW-0723">Serine/threonine-protein kinase</keyword>
<dbReference type="InterPro" id="IPR011009">
    <property type="entry name" value="Kinase-like_dom_sf"/>
</dbReference>
<reference evidence="11 12" key="1">
    <citation type="submission" date="2024-10" db="EMBL/GenBank/DDBJ databases">
        <title>The Natural Products Discovery Center: Release of the First 8490 Sequenced Strains for Exploring Actinobacteria Biosynthetic Diversity.</title>
        <authorList>
            <person name="Kalkreuter E."/>
            <person name="Kautsar S.A."/>
            <person name="Yang D."/>
            <person name="Bader C.D."/>
            <person name="Teijaro C.N."/>
            <person name="Fluegel L."/>
            <person name="Davis C.M."/>
            <person name="Simpson J.R."/>
            <person name="Lauterbach L."/>
            <person name="Steele A.D."/>
            <person name="Gui C."/>
            <person name="Meng S."/>
            <person name="Li G."/>
            <person name="Viehrig K."/>
            <person name="Ye F."/>
            <person name="Su P."/>
            <person name="Kiefer A.F."/>
            <person name="Nichols A."/>
            <person name="Cepeda A.J."/>
            <person name="Yan W."/>
            <person name="Fan B."/>
            <person name="Jiang Y."/>
            <person name="Adhikari A."/>
            <person name="Zheng C.-J."/>
            <person name="Schuster L."/>
            <person name="Cowan T.M."/>
            <person name="Smanski M.J."/>
            <person name="Chevrette M.G."/>
            <person name="De Carvalho L.P.S."/>
            <person name="Shen B."/>
        </authorList>
    </citation>
    <scope>NUCLEOTIDE SEQUENCE [LARGE SCALE GENOMIC DNA]</scope>
    <source>
        <strain evidence="11 12">NPDC020602</strain>
    </source>
</reference>
<dbReference type="Pfam" id="PF00069">
    <property type="entry name" value="Pkinase"/>
    <property type="match status" value="1"/>
</dbReference>
<keyword evidence="9" id="KW-1133">Transmembrane helix</keyword>
<feature type="compositionally biased region" description="Pro residues" evidence="8">
    <location>
        <begin position="10"/>
        <end position="23"/>
    </location>
</feature>
<dbReference type="Proteomes" id="UP001611339">
    <property type="component" value="Unassembled WGS sequence"/>
</dbReference>
<dbReference type="PANTHER" id="PTHR43289">
    <property type="entry name" value="MITOGEN-ACTIVATED PROTEIN KINASE KINASE KINASE 20-RELATED"/>
    <property type="match status" value="1"/>
</dbReference>
<organism evidence="11 12">
    <name type="scientific">Streptomyces litmocidini</name>
    <dbReference type="NCBI Taxonomy" id="67318"/>
    <lineage>
        <taxon>Bacteria</taxon>
        <taxon>Bacillati</taxon>
        <taxon>Actinomycetota</taxon>
        <taxon>Actinomycetes</taxon>
        <taxon>Kitasatosporales</taxon>
        <taxon>Streptomycetaceae</taxon>
        <taxon>Streptomyces</taxon>
    </lineage>
</organism>
<proteinExistence type="predicted"/>
<dbReference type="InterPro" id="IPR017441">
    <property type="entry name" value="Protein_kinase_ATP_BS"/>
</dbReference>
<keyword evidence="4 7" id="KW-0547">Nucleotide-binding</keyword>
<dbReference type="Gene3D" id="1.10.510.10">
    <property type="entry name" value="Transferase(Phosphotransferase) domain 1"/>
    <property type="match status" value="1"/>
</dbReference>
<protein>
    <recommendedName>
        <fullName evidence="1">non-specific serine/threonine protein kinase</fullName>
        <ecNumber evidence="1">2.7.11.1</ecNumber>
    </recommendedName>
</protein>
<gene>
    <name evidence="11" type="ORF">ACH407_03695</name>
</gene>
<evidence type="ECO:0000256" key="1">
    <source>
        <dbReference type="ARBA" id="ARBA00012513"/>
    </source>
</evidence>
<dbReference type="GO" id="GO:0004674">
    <property type="term" value="F:protein serine/threonine kinase activity"/>
    <property type="evidence" value="ECO:0007669"/>
    <property type="project" value="UniProtKB-EC"/>
</dbReference>
<evidence type="ECO:0000256" key="3">
    <source>
        <dbReference type="ARBA" id="ARBA00022679"/>
    </source>
</evidence>
<dbReference type="Gene3D" id="3.30.200.20">
    <property type="entry name" value="Phosphorylase Kinase, domain 1"/>
    <property type="match status" value="1"/>
</dbReference>
<dbReference type="InterPro" id="IPR000719">
    <property type="entry name" value="Prot_kinase_dom"/>
</dbReference>
<dbReference type="RefSeq" id="WP_398707060.1">
    <property type="nucleotide sequence ID" value="NZ_JBIRUI010000001.1"/>
</dbReference>
<evidence type="ECO:0000256" key="4">
    <source>
        <dbReference type="ARBA" id="ARBA00022741"/>
    </source>
</evidence>
<evidence type="ECO:0000313" key="12">
    <source>
        <dbReference type="Proteomes" id="UP001611339"/>
    </source>
</evidence>
<keyword evidence="9" id="KW-0472">Membrane</keyword>
<dbReference type="CDD" id="cd14014">
    <property type="entry name" value="STKc_PknB_like"/>
    <property type="match status" value="1"/>
</dbReference>
<keyword evidence="12" id="KW-1185">Reference proteome</keyword>
<name>A0ABW7U2P4_9ACTN</name>
<feature type="transmembrane region" description="Helical" evidence="9">
    <location>
        <begin position="361"/>
        <end position="381"/>
    </location>
</feature>
<feature type="compositionally biased region" description="Basic and acidic residues" evidence="8">
    <location>
        <begin position="445"/>
        <end position="463"/>
    </location>
</feature>
<evidence type="ECO:0000256" key="5">
    <source>
        <dbReference type="ARBA" id="ARBA00022777"/>
    </source>
</evidence>
<dbReference type="PROSITE" id="PS00108">
    <property type="entry name" value="PROTEIN_KINASE_ST"/>
    <property type="match status" value="1"/>
</dbReference>
<evidence type="ECO:0000259" key="10">
    <source>
        <dbReference type="PROSITE" id="PS50011"/>
    </source>
</evidence>
<keyword evidence="6 7" id="KW-0067">ATP-binding</keyword>
<dbReference type="PROSITE" id="PS00107">
    <property type="entry name" value="PROTEIN_KINASE_ATP"/>
    <property type="match status" value="1"/>
</dbReference>
<dbReference type="SUPFAM" id="SSF56112">
    <property type="entry name" value="Protein kinase-like (PK-like)"/>
    <property type="match status" value="1"/>
</dbReference>
<dbReference type="EC" id="2.7.11.1" evidence="1"/>
<dbReference type="PANTHER" id="PTHR43289:SF6">
    <property type="entry name" value="SERINE_THREONINE-PROTEIN KINASE NEKL-3"/>
    <property type="match status" value="1"/>
</dbReference>